<protein>
    <submittedName>
        <fullName evidence="1">Uncharacterized protein</fullName>
    </submittedName>
</protein>
<dbReference type="RefSeq" id="WP_048938825.1">
    <property type="nucleotide sequence ID" value="NZ_CP020925.1"/>
</dbReference>
<accession>A0A0J9CYB8</accession>
<evidence type="ECO:0000313" key="1">
    <source>
        <dbReference type="EMBL" id="ATP19195.1"/>
    </source>
</evidence>
<dbReference type="EMBL" id="JAOCKX010000001">
    <property type="protein sequence ID" value="MDH2129576.1"/>
    <property type="molecule type" value="Genomic_DNA"/>
</dbReference>
<dbReference type="AlphaFoldDB" id="A0A0J9CYB8"/>
<reference evidence="1 3" key="1">
    <citation type="submission" date="2017-04" db="EMBL/GenBank/DDBJ databases">
        <title>Characterization, genome and methylation analysis of a phthalic acid esters degrading strain Sphingobium yanoikuyae SHJ.</title>
        <authorList>
            <person name="Feng L."/>
        </authorList>
    </citation>
    <scope>NUCLEOTIDE SEQUENCE [LARGE SCALE GENOMIC DNA]</scope>
    <source>
        <strain evidence="1 3">SHJ</strain>
    </source>
</reference>
<sequence>MDVIVSRTRIAGCAPLYSYRALVPLEDVDSDRRHRVAVLHVQAATIRAACTRIADTIAPHRWFERDMAVSFGLAAQLGLAARRIEALLLQSVFPEMATWLAPIALRLDHDPGSASHRVAAIDLNAAFDAIVPRIDTLTAAELAPPRSIDRRAA</sequence>
<dbReference type="Proteomes" id="UP000037029">
    <property type="component" value="Chromosome"/>
</dbReference>
<dbReference type="EMBL" id="CP020925">
    <property type="protein sequence ID" value="ATP19195.1"/>
    <property type="molecule type" value="Genomic_DNA"/>
</dbReference>
<name>A0A0J9CYB8_SPHYA</name>
<proteinExistence type="predicted"/>
<gene>
    <name evidence="1" type="ORF">BV87_12840</name>
    <name evidence="2" type="ORF">N5J77_00450</name>
</gene>
<evidence type="ECO:0000313" key="2">
    <source>
        <dbReference type="EMBL" id="MDH2129576.1"/>
    </source>
</evidence>
<organism evidence="1 3">
    <name type="scientific">Sphingobium yanoikuyae</name>
    <name type="common">Sphingomonas yanoikuyae</name>
    <dbReference type="NCBI Taxonomy" id="13690"/>
    <lineage>
        <taxon>Bacteria</taxon>
        <taxon>Pseudomonadati</taxon>
        <taxon>Pseudomonadota</taxon>
        <taxon>Alphaproteobacteria</taxon>
        <taxon>Sphingomonadales</taxon>
        <taxon>Sphingomonadaceae</taxon>
        <taxon>Sphingobium</taxon>
    </lineage>
</organism>
<evidence type="ECO:0000313" key="3">
    <source>
        <dbReference type="Proteomes" id="UP000037029"/>
    </source>
</evidence>
<reference evidence="2" key="2">
    <citation type="submission" date="2022-09" db="EMBL/GenBank/DDBJ databases">
        <title>Intensive care unit water sources are persistently colonized with multi-drug resistant bacteria and are the site of extensive horizontal gene transfer of antibiotic resistance genes.</title>
        <authorList>
            <person name="Diorio-Toth L."/>
        </authorList>
    </citation>
    <scope>NUCLEOTIDE SEQUENCE</scope>
    <source>
        <strain evidence="2">GD03659</strain>
    </source>
</reference>
<dbReference type="Proteomes" id="UP001162318">
    <property type="component" value="Unassembled WGS sequence"/>
</dbReference>